<keyword evidence="7 19" id="KW-1133">Transmembrane helix</keyword>
<evidence type="ECO:0000256" key="9">
    <source>
        <dbReference type="ARBA" id="ARBA00023136"/>
    </source>
</evidence>
<dbReference type="AlphaFoldDB" id="O62028"/>
<evidence type="ECO:0000256" key="2">
    <source>
        <dbReference type="ARBA" id="ARBA00022475"/>
    </source>
</evidence>
<dbReference type="GO" id="GO:0005886">
    <property type="term" value="C:plasma membrane"/>
    <property type="evidence" value="ECO:0000318"/>
    <property type="project" value="GO_Central"/>
</dbReference>
<evidence type="ECO:0000256" key="19">
    <source>
        <dbReference type="SAM" id="Phobius"/>
    </source>
</evidence>
<keyword evidence="8" id="KW-0969">Cilium</keyword>
<dbReference type="OMA" id="ITICLYP"/>
<sequence length="357" mass="40589">MSSVHTILQRISAFFAVLNNLILIVLIIFKSHKKIGKYKYLMIYISIFEIIYAILDTCAVPEIYTTGSAFLVTVLGGQSFLPTYLCLLLSELFCVLFGISMAIFAIHFIYRYMVVSENKYLKKYDAHVISFLLILPLLFGVFWFWVVDYFLTPFDKADKILKEHFLDKMNINLTDVSYVGPYFWPIGKDGKTYVQWKSMFGILIMSIAITVSFSTIFVFGYKCYRKTNELIQSASQSESFNKLQTQLFYSLVLQTLIPVVLMHIPATIGFGASFFGVSFEFLGEMCAFTICLYPALDPLPNFFIIKTYRDAILKYLRKFKSIILCKGATVDIEIVAMSDLGSASMTPKPASLAAPIN</sequence>
<feature type="transmembrane region" description="Helical" evidence="19">
    <location>
        <begin position="274"/>
        <end position="296"/>
    </location>
</feature>
<dbReference type="RefSeq" id="NP_506453.1">
    <property type="nucleotide sequence ID" value="NM_074052.1"/>
</dbReference>
<dbReference type="UCSC" id="C06B3.9">
    <property type="organism name" value="c. elegans"/>
</dbReference>
<evidence type="ECO:0000256" key="5">
    <source>
        <dbReference type="ARBA" id="ARBA00022692"/>
    </source>
</evidence>
<dbReference type="AGR" id="WB:WBGene00006278"/>
<dbReference type="PANTHER" id="PTHR22943">
    <property type="entry name" value="7-TRANSMEMBRANE DOMAIN RECEPTOR C.ELEGANS"/>
    <property type="match status" value="1"/>
</dbReference>
<evidence type="ECO:0000256" key="17">
    <source>
        <dbReference type="ARBA" id="ARBA00078653"/>
    </source>
</evidence>
<dbReference type="EMBL" id="BX284605">
    <property type="protein sequence ID" value="CAB01122.1"/>
    <property type="molecule type" value="Genomic_DNA"/>
</dbReference>
<keyword evidence="3" id="KW-0145">Chemotaxis</keyword>
<keyword evidence="6" id="KW-0552">Olfaction</keyword>
<dbReference type="PaxDb" id="6239-C06B3.9"/>
<evidence type="ECO:0000256" key="8">
    <source>
        <dbReference type="ARBA" id="ARBA00023069"/>
    </source>
</evidence>
<evidence type="ECO:0000256" key="11">
    <source>
        <dbReference type="ARBA" id="ARBA00023180"/>
    </source>
</evidence>
<keyword evidence="9 19" id="KW-0472">Membrane</keyword>
<evidence type="ECO:0000256" key="7">
    <source>
        <dbReference type="ARBA" id="ARBA00022989"/>
    </source>
</evidence>
<dbReference type="PhylomeDB" id="O62028"/>
<evidence type="ECO:0000256" key="16">
    <source>
        <dbReference type="ARBA" id="ARBA00067967"/>
    </source>
</evidence>
<dbReference type="WormBase" id="C06B3.9">
    <property type="protein sequence ID" value="CE15594"/>
    <property type="gene ID" value="WBGene00006278"/>
    <property type="gene designation" value="str-252"/>
</dbReference>
<evidence type="ECO:0000256" key="6">
    <source>
        <dbReference type="ARBA" id="ARBA00022725"/>
    </source>
</evidence>
<keyword evidence="2" id="KW-1003">Cell membrane</keyword>
<keyword evidence="12" id="KW-0966">Cell projection</keyword>
<evidence type="ECO:0000256" key="4">
    <source>
        <dbReference type="ARBA" id="ARBA00022606"/>
    </source>
</evidence>
<reference evidence="20 21" key="1">
    <citation type="journal article" date="1998" name="Science">
        <title>Genome sequence of the nematode C. elegans: a platform for investigating biology.</title>
        <authorList>
            <consortium name="The C. elegans sequencing consortium"/>
            <person name="Sulson J.E."/>
            <person name="Waterston R."/>
        </authorList>
    </citation>
    <scope>NUCLEOTIDE SEQUENCE [LARGE SCALE GENOMIC DNA]</scope>
    <source>
        <strain evidence="20 21">Bristol N2</strain>
    </source>
</reference>
<evidence type="ECO:0000313" key="20">
    <source>
        <dbReference type="EMBL" id="CAB01122.1"/>
    </source>
</evidence>
<dbReference type="FunCoup" id="O62028">
    <property type="interactions" value="5"/>
</dbReference>
<accession>O62028</accession>
<evidence type="ECO:0000256" key="10">
    <source>
        <dbReference type="ARBA" id="ARBA00023170"/>
    </source>
</evidence>
<evidence type="ECO:0000256" key="15">
    <source>
        <dbReference type="ARBA" id="ARBA00064300"/>
    </source>
</evidence>
<feature type="transmembrane region" description="Helical" evidence="19">
    <location>
        <begin position="199"/>
        <end position="221"/>
    </location>
</feature>
<dbReference type="OrthoDB" id="5858623at2759"/>
<dbReference type="GO" id="GO:0007186">
    <property type="term" value="P:G protein-coupled receptor signaling pathway"/>
    <property type="evidence" value="ECO:0000318"/>
    <property type="project" value="GO_Central"/>
</dbReference>
<dbReference type="STRING" id="6239.C06B3.9.1"/>
<dbReference type="Pfam" id="PF10326">
    <property type="entry name" value="7TM_GPCR_Str"/>
    <property type="match status" value="1"/>
</dbReference>
<dbReference type="GO" id="GO:0038022">
    <property type="term" value="F:G protein-coupled olfactory receptor activity"/>
    <property type="evidence" value="ECO:0000318"/>
    <property type="project" value="GO_Central"/>
</dbReference>
<evidence type="ECO:0000256" key="13">
    <source>
        <dbReference type="ARBA" id="ARBA00054965"/>
    </source>
</evidence>
<dbReference type="PIR" id="T18988">
    <property type="entry name" value="T18988"/>
</dbReference>
<dbReference type="PANTHER" id="PTHR22943:SF245">
    <property type="entry name" value="SEVEN TM RECEPTOR"/>
    <property type="match status" value="1"/>
</dbReference>
<keyword evidence="21" id="KW-1185">Reference proteome</keyword>
<feature type="transmembrane region" description="Helical" evidence="19">
    <location>
        <begin position="124"/>
        <end position="146"/>
    </location>
</feature>
<name>O62028_CAEEL</name>
<evidence type="ECO:0000256" key="12">
    <source>
        <dbReference type="ARBA" id="ARBA00023273"/>
    </source>
</evidence>
<gene>
    <name evidence="20 22" type="primary">str-252</name>
    <name evidence="22" type="ORF">C06B3.9</name>
    <name evidence="20" type="ORF">CELE_C06B3.9</name>
</gene>
<evidence type="ECO:0000256" key="3">
    <source>
        <dbReference type="ARBA" id="ARBA00022500"/>
    </source>
</evidence>
<evidence type="ECO:0000313" key="21">
    <source>
        <dbReference type="Proteomes" id="UP000001940"/>
    </source>
</evidence>
<dbReference type="SUPFAM" id="SSF81321">
    <property type="entry name" value="Family A G protein-coupled receptor-like"/>
    <property type="match status" value="1"/>
</dbReference>
<comment type="subcellular location">
    <subcellularLocation>
        <location evidence="1">Cell projection</location>
        <location evidence="1">Cilium membrane</location>
        <topology evidence="1">Multi-pass membrane protein</topology>
    </subcellularLocation>
</comment>
<dbReference type="InterPro" id="IPR019428">
    <property type="entry name" value="7TM_GPCR_serpentine_rcpt_Str"/>
</dbReference>
<feature type="transmembrane region" description="Helical" evidence="19">
    <location>
        <begin position="247"/>
        <end position="268"/>
    </location>
</feature>
<feature type="transmembrane region" description="Helical" evidence="19">
    <location>
        <begin position="12"/>
        <end position="29"/>
    </location>
</feature>
<dbReference type="CTD" id="182294"/>
<keyword evidence="11" id="KW-0325">Glycoprotein</keyword>
<proteinExistence type="inferred from homology"/>
<protein>
    <recommendedName>
        <fullName evidence="16">Serpentine receptor class r-10</fullName>
    </recommendedName>
    <alternativeName>
        <fullName evidence="17">Odorant response abnormal protein 10</fullName>
    </alternativeName>
    <alternativeName>
        <fullName evidence="18">Olfactory receptor 10</fullName>
    </alternativeName>
</protein>
<dbReference type="eggNOG" id="ENOG502RT73">
    <property type="taxonomic scope" value="Eukaryota"/>
</dbReference>
<evidence type="ECO:0000256" key="1">
    <source>
        <dbReference type="ARBA" id="ARBA00004272"/>
    </source>
</evidence>
<comment type="similarity">
    <text evidence="14">Belongs to the nematode receptor-like protein str family.</text>
</comment>
<keyword evidence="5 19" id="KW-0812">Transmembrane</keyword>
<feature type="transmembrane region" description="Helical" evidence="19">
    <location>
        <begin position="84"/>
        <end position="112"/>
    </location>
</feature>
<dbReference type="GeneID" id="182294"/>
<feature type="transmembrane region" description="Helical" evidence="19">
    <location>
        <begin position="41"/>
        <end position="64"/>
    </location>
</feature>
<evidence type="ECO:0000256" key="18">
    <source>
        <dbReference type="ARBA" id="ARBA00082489"/>
    </source>
</evidence>
<dbReference type="KEGG" id="cel:CELE_C06B3.9"/>
<dbReference type="GO" id="GO:0042048">
    <property type="term" value="P:olfactory behavior"/>
    <property type="evidence" value="ECO:0000318"/>
    <property type="project" value="GO_Central"/>
</dbReference>
<organism evidence="20 21">
    <name type="scientific">Caenorhabditis elegans</name>
    <dbReference type="NCBI Taxonomy" id="6239"/>
    <lineage>
        <taxon>Eukaryota</taxon>
        <taxon>Metazoa</taxon>
        <taxon>Ecdysozoa</taxon>
        <taxon>Nematoda</taxon>
        <taxon>Chromadorea</taxon>
        <taxon>Rhabditida</taxon>
        <taxon>Rhabditina</taxon>
        <taxon>Rhabditomorpha</taxon>
        <taxon>Rhabditoidea</taxon>
        <taxon>Rhabditidae</taxon>
        <taxon>Peloderinae</taxon>
        <taxon>Caenorhabditis</taxon>
    </lineage>
</organism>
<dbReference type="FunFam" id="1.20.1070.10:FF:000128">
    <property type="entry name" value="Seven TM Receptor"/>
    <property type="match status" value="1"/>
</dbReference>
<dbReference type="HOGENOM" id="CLU_036335_2_0_1"/>
<comment type="function">
    <text evidence="13">An odorant receptor which affects chemotaxis to the volatile odorant diacetyl. Specifies AWA neuronal cell fate via the odr-7 pathway.</text>
</comment>
<dbReference type="InParanoid" id="O62028"/>
<dbReference type="GO" id="GO:0060170">
    <property type="term" value="C:ciliary membrane"/>
    <property type="evidence" value="ECO:0007669"/>
    <property type="project" value="UniProtKB-SubCell"/>
</dbReference>
<keyword evidence="10 20" id="KW-0675">Receptor</keyword>
<comment type="subunit">
    <text evidence="15">Interacts with odr-4.</text>
</comment>
<evidence type="ECO:0000313" key="22">
    <source>
        <dbReference type="WormBase" id="C06B3.9"/>
    </source>
</evidence>
<dbReference type="GO" id="GO:0006935">
    <property type="term" value="P:chemotaxis"/>
    <property type="evidence" value="ECO:0007669"/>
    <property type="project" value="UniProtKB-KW"/>
</dbReference>
<evidence type="ECO:0000256" key="14">
    <source>
        <dbReference type="ARBA" id="ARBA00061678"/>
    </source>
</evidence>
<dbReference type="Proteomes" id="UP000001940">
    <property type="component" value="Chromosome V"/>
</dbReference>
<keyword evidence="4" id="KW-0716">Sensory transduction</keyword>